<dbReference type="GeneID" id="11139933"/>
<accession>G0EFC0</accession>
<protein>
    <submittedName>
        <fullName evidence="2">Uncharacterized protein</fullName>
    </submittedName>
</protein>
<organism evidence="2 3">
    <name type="scientific">Pyrolobus fumarii (strain DSM 11204 / 1A)</name>
    <dbReference type="NCBI Taxonomy" id="694429"/>
    <lineage>
        <taxon>Archaea</taxon>
        <taxon>Thermoproteota</taxon>
        <taxon>Thermoprotei</taxon>
        <taxon>Desulfurococcales</taxon>
        <taxon>Pyrodictiaceae</taxon>
        <taxon>Pyrolobus</taxon>
    </lineage>
</organism>
<name>G0EFC0_PYRF1</name>
<dbReference type="KEGG" id="pfm:Pyrfu_0291"/>
<evidence type="ECO:0000256" key="1">
    <source>
        <dbReference type="SAM" id="Phobius"/>
    </source>
</evidence>
<proteinExistence type="predicted"/>
<evidence type="ECO:0000313" key="2">
    <source>
        <dbReference type="EMBL" id="AEM38163.1"/>
    </source>
</evidence>
<evidence type="ECO:0000313" key="3">
    <source>
        <dbReference type="Proteomes" id="UP000001037"/>
    </source>
</evidence>
<dbReference type="AlphaFoldDB" id="G0EFC0"/>
<dbReference type="EMBL" id="CP002838">
    <property type="protein sequence ID" value="AEM38163.1"/>
    <property type="molecule type" value="Genomic_DNA"/>
</dbReference>
<gene>
    <name evidence="2" type="ordered locus">Pyrfu_0291</name>
</gene>
<keyword evidence="1" id="KW-0812">Transmembrane</keyword>
<dbReference type="RefSeq" id="WP_014025840.1">
    <property type="nucleotide sequence ID" value="NC_015931.1"/>
</dbReference>
<dbReference type="STRING" id="694429.Pyrfu_0291"/>
<keyword evidence="1" id="KW-0472">Membrane</keyword>
<reference evidence="2 3" key="1">
    <citation type="journal article" date="2011" name="Stand. Genomic Sci.">
        <title>Complete genome sequence of the hyperthermophilic chemolithoautotroph Pyrolobus fumarii type strain (1A).</title>
        <authorList>
            <person name="Anderson I."/>
            <person name="Goker M."/>
            <person name="Nolan M."/>
            <person name="Lucas S."/>
            <person name="Hammon N."/>
            <person name="Deshpande S."/>
            <person name="Cheng J.F."/>
            <person name="Tapia R."/>
            <person name="Han C."/>
            <person name="Goodwin L."/>
            <person name="Pitluck S."/>
            <person name="Huntemann M."/>
            <person name="Liolios K."/>
            <person name="Ivanova N."/>
            <person name="Pagani I."/>
            <person name="Mavromatis K."/>
            <person name="Ovchinikova G."/>
            <person name="Pati A."/>
            <person name="Chen A."/>
            <person name="Palaniappan K."/>
            <person name="Land M."/>
            <person name="Hauser L."/>
            <person name="Brambilla E.M."/>
            <person name="Huber H."/>
            <person name="Yasawong M."/>
            <person name="Rohde M."/>
            <person name="Spring S."/>
            <person name="Abt B."/>
            <person name="Sikorski J."/>
            <person name="Wirth R."/>
            <person name="Detter J.C."/>
            <person name="Woyke T."/>
            <person name="Bristow J."/>
            <person name="Eisen J.A."/>
            <person name="Markowitz V."/>
            <person name="Hugenholtz P."/>
            <person name="Kyrpides N.C."/>
            <person name="Klenk H.P."/>
            <person name="Lapidus A."/>
        </authorList>
    </citation>
    <scope>NUCLEOTIDE SEQUENCE [LARGE SCALE GENOMIC DNA]</scope>
    <source>
        <strain evidence="3">DSM 11204 / 1A</strain>
    </source>
</reference>
<dbReference type="HOGENOM" id="CLU_884595_0_0_2"/>
<dbReference type="InParanoid" id="G0EFC0"/>
<dbReference type="eggNOG" id="arCOG06986">
    <property type="taxonomic scope" value="Archaea"/>
</dbReference>
<feature type="transmembrane region" description="Helical" evidence="1">
    <location>
        <begin position="18"/>
        <end position="36"/>
    </location>
</feature>
<keyword evidence="1" id="KW-1133">Transmembrane helix</keyword>
<feature type="transmembrane region" description="Helical" evidence="1">
    <location>
        <begin position="42"/>
        <end position="67"/>
    </location>
</feature>
<dbReference type="Proteomes" id="UP000001037">
    <property type="component" value="Chromosome"/>
</dbReference>
<keyword evidence="3" id="KW-1185">Reference proteome</keyword>
<sequence>MSERLIIVLPSPRIHQHIAAALTIAGISIATGIISSMNPPCTITTCGAASIIGGLLAATGIFHRALYAKRTREKNKRVLILLSDLLREGVEGEPGRLLIASRYTGERLVKRCYTQSRVFRAAGDPIVLTIDSLAKWIPEYTLVVHGEEGFLNAETVRIEVEGVEAFVSRLHDKISIRLNRRRLTVRKGGEYAEAHLEANGPILSIVASHVGKNTRARLILEIPGLVENRAPLLEVKGRALHYSLSFAPRKPLILVLASTANIIDVARLLGYQSKPLVYGQGIEARIKLELLRGPTVLEYDETILRTMKSDNIHQ</sequence>